<feature type="coiled-coil region" evidence="1">
    <location>
        <begin position="324"/>
        <end position="438"/>
    </location>
</feature>
<dbReference type="AlphaFoldDB" id="A0AAQ3QJ70"/>
<evidence type="ECO:0000313" key="5">
    <source>
        <dbReference type="Proteomes" id="UP001327560"/>
    </source>
</evidence>
<dbReference type="PANTHER" id="PTHR34452">
    <property type="entry name" value="MYOSIN HEAVY CHAIN-RELATED PROTEIN"/>
    <property type="match status" value="1"/>
</dbReference>
<proteinExistence type="predicted"/>
<keyword evidence="5" id="KW-1185">Reference proteome</keyword>
<keyword evidence="1" id="KW-0175">Coiled coil</keyword>
<name>A0AAQ3QJ70_9LILI</name>
<feature type="region of interest" description="Disordered" evidence="2">
    <location>
        <begin position="275"/>
        <end position="300"/>
    </location>
</feature>
<evidence type="ECO:0000256" key="2">
    <source>
        <dbReference type="SAM" id="MobiDB-lite"/>
    </source>
</evidence>
<dbReference type="InterPro" id="IPR019448">
    <property type="entry name" value="NT-C2"/>
</dbReference>
<sequence>MFKAARWRSDKNKIKVVFKLQFQATQVPLSGAEGVTVSLVPLDVGKPTVRSERVSAIGGTCKWLNPIYETVKLVRDPKSGKINEKLYKFLVSAVGSARAGFLGEATINLADYVEIFKATSVSLPLMAGALLNVTIRRIQGDVGEREANGNEDATVRLEGRTLQNQLSKCDDEEGVRALKDMNDMNLVKDGSHINRERGLRLQSSRNLPTYADSSSRIEKSHSFGAISVTSSDSGSEIYNLRENNIDNGSMQKDSPILLSHLANIDVRPKLTRISGGWSGTSVPDRSTDGSTHSSGESGLTERLQCSDETLEKLQCDVLFLTRKVEVSELELQTLRKQIVKENKRGQDLSREISQLKGERDALQRECEELKLSQMRTNESQTELEDPLSKIEEIKQELDHENNLNASLRLQLQKTQEANSELLLAVRDLDDLLEQKNRETPCHNCCKTDVKAEIYDDRQGMEFGNRLPQFQQYECNQELPQTTLDTSQAQYAFNTLVDEHNHMSLAYSLEKNIIDLNSEIELYKKDREGLEVQMEQLALDYEILKQENHDVSSKLEETQLREQLRMQYECSAHTTIISNLEAHVGCLEKELQTRSESFESDVDIIMKAKTEQEKKALQAEDALRKTRWINVNIAEQLHGELTRLSSQASSLFCENEKIIKQALEEASELRSQRSYLVRILENTKENLASVRIQYHKNLCQLVYLQNYKLKETDKLRLELENRNEEFENYKKFQESRQKDSLEKMQLLETEIEMIKMEKYLISEQKEKLEEKIEILETANKENKVMLQNNDSENEILKKEIAQLKQEIEKSLEEILDLRNMRDEKENIITQLNSEVESLELHFSDLKRSLSEGEQEKEKLRRLVSNLTGGLLKEEATITSSEEIANTFTDEEKHCCERPDCVGKNESECDVNFLRLRVGEKAHMNGINSEVQELVTRSSGTNSEEQQLVVSCTCDQHKLAELLSKMALLKQHNEQMEADLKEMQERYSGISLKFAEVEGERQKLVMTIRTLKNALKN</sequence>
<dbReference type="PANTHER" id="PTHR34452:SF7">
    <property type="entry name" value="MYOSIN HEAVY CHAIN-RELATED PROTEIN"/>
    <property type="match status" value="1"/>
</dbReference>
<evidence type="ECO:0000256" key="1">
    <source>
        <dbReference type="SAM" id="Coils"/>
    </source>
</evidence>
<feature type="domain" description="C2 NT-type" evidence="3">
    <location>
        <begin position="6"/>
        <end position="139"/>
    </location>
</feature>
<evidence type="ECO:0000259" key="3">
    <source>
        <dbReference type="PROSITE" id="PS51840"/>
    </source>
</evidence>
<reference evidence="4 5" key="1">
    <citation type="submission" date="2023-10" db="EMBL/GenBank/DDBJ databases">
        <title>Chromosome-scale genome assembly provides insights into flower coloration mechanisms of Canna indica.</title>
        <authorList>
            <person name="Li C."/>
        </authorList>
    </citation>
    <scope>NUCLEOTIDE SEQUENCE [LARGE SCALE GENOMIC DNA]</scope>
    <source>
        <tissue evidence="4">Flower</tissue>
    </source>
</reference>
<dbReference type="PROSITE" id="PS51840">
    <property type="entry name" value="C2_NT"/>
    <property type="match status" value="1"/>
</dbReference>
<organism evidence="4 5">
    <name type="scientific">Canna indica</name>
    <name type="common">Indian-shot</name>
    <dbReference type="NCBI Taxonomy" id="4628"/>
    <lineage>
        <taxon>Eukaryota</taxon>
        <taxon>Viridiplantae</taxon>
        <taxon>Streptophyta</taxon>
        <taxon>Embryophyta</taxon>
        <taxon>Tracheophyta</taxon>
        <taxon>Spermatophyta</taxon>
        <taxon>Magnoliopsida</taxon>
        <taxon>Liliopsida</taxon>
        <taxon>Zingiberales</taxon>
        <taxon>Cannaceae</taxon>
        <taxon>Canna</taxon>
    </lineage>
</organism>
<feature type="compositionally biased region" description="Polar residues" evidence="2">
    <location>
        <begin position="279"/>
        <end position="297"/>
    </location>
</feature>
<feature type="coiled-coil region" evidence="1">
    <location>
        <begin position="708"/>
        <end position="861"/>
    </location>
</feature>
<dbReference type="Proteomes" id="UP001327560">
    <property type="component" value="Chromosome 6"/>
</dbReference>
<feature type="coiled-coil region" evidence="1">
    <location>
        <begin position="957"/>
        <end position="991"/>
    </location>
</feature>
<evidence type="ECO:0000313" key="4">
    <source>
        <dbReference type="EMBL" id="WOL10125.1"/>
    </source>
</evidence>
<gene>
    <name evidence="4" type="ORF">Cni_G18879</name>
</gene>
<dbReference type="Pfam" id="PF10358">
    <property type="entry name" value="NT-C2"/>
    <property type="match status" value="1"/>
</dbReference>
<feature type="coiled-coil region" evidence="1">
    <location>
        <begin position="512"/>
        <end position="560"/>
    </location>
</feature>
<accession>A0AAQ3QJ70</accession>
<protein>
    <recommendedName>
        <fullName evidence="3">C2 NT-type domain-containing protein</fullName>
    </recommendedName>
</protein>
<dbReference type="EMBL" id="CP136895">
    <property type="protein sequence ID" value="WOL10125.1"/>
    <property type="molecule type" value="Genomic_DNA"/>
</dbReference>